<sequence length="75" mass="8496">MCHYIDQSFYYSKCRAQARHIQGVRRWDECQRAKENGHHCPDALPAKDLGGNVIVTGSSKRPGECPQCPPRRGQV</sequence>
<dbReference type="Proteomes" id="UP000799539">
    <property type="component" value="Unassembled WGS sequence"/>
</dbReference>
<feature type="non-terminal residue" evidence="1">
    <location>
        <position position="75"/>
    </location>
</feature>
<keyword evidence="2" id="KW-1185">Reference proteome</keyword>
<dbReference type="EMBL" id="ML992672">
    <property type="protein sequence ID" value="KAF2212850.1"/>
    <property type="molecule type" value="Genomic_DNA"/>
</dbReference>
<reference evidence="1" key="1">
    <citation type="journal article" date="2020" name="Stud. Mycol.">
        <title>101 Dothideomycetes genomes: a test case for predicting lifestyles and emergence of pathogens.</title>
        <authorList>
            <person name="Haridas S."/>
            <person name="Albert R."/>
            <person name="Binder M."/>
            <person name="Bloem J."/>
            <person name="Labutti K."/>
            <person name="Salamov A."/>
            <person name="Andreopoulos B."/>
            <person name="Baker S."/>
            <person name="Barry K."/>
            <person name="Bills G."/>
            <person name="Bluhm B."/>
            <person name="Cannon C."/>
            <person name="Castanera R."/>
            <person name="Culley D."/>
            <person name="Daum C."/>
            <person name="Ezra D."/>
            <person name="Gonzalez J."/>
            <person name="Henrissat B."/>
            <person name="Kuo A."/>
            <person name="Liang C."/>
            <person name="Lipzen A."/>
            <person name="Lutzoni F."/>
            <person name="Magnuson J."/>
            <person name="Mondo S."/>
            <person name="Nolan M."/>
            <person name="Ohm R."/>
            <person name="Pangilinan J."/>
            <person name="Park H.-J."/>
            <person name="Ramirez L."/>
            <person name="Alfaro M."/>
            <person name="Sun H."/>
            <person name="Tritt A."/>
            <person name="Yoshinaga Y."/>
            <person name="Zwiers L.-H."/>
            <person name="Turgeon B."/>
            <person name="Goodwin S."/>
            <person name="Spatafora J."/>
            <person name="Crous P."/>
            <person name="Grigoriev I."/>
        </authorList>
    </citation>
    <scope>NUCLEOTIDE SEQUENCE</scope>
    <source>
        <strain evidence="1">SCOH1-5</strain>
    </source>
</reference>
<accession>A0A6A6FHF8</accession>
<name>A0A6A6FHF8_9PEZI</name>
<dbReference type="OrthoDB" id="3919284at2759"/>
<proteinExistence type="predicted"/>
<protein>
    <submittedName>
        <fullName evidence="1">Uncharacterized protein</fullName>
    </submittedName>
</protein>
<dbReference type="AlphaFoldDB" id="A0A6A6FHF8"/>
<evidence type="ECO:0000313" key="2">
    <source>
        <dbReference type="Proteomes" id="UP000799539"/>
    </source>
</evidence>
<organism evidence="1 2">
    <name type="scientific">Cercospora zeae-maydis SCOH1-5</name>
    <dbReference type="NCBI Taxonomy" id="717836"/>
    <lineage>
        <taxon>Eukaryota</taxon>
        <taxon>Fungi</taxon>
        <taxon>Dikarya</taxon>
        <taxon>Ascomycota</taxon>
        <taxon>Pezizomycotina</taxon>
        <taxon>Dothideomycetes</taxon>
        <taxon>Dothideomycetidae</taxon>
        <taxon>Mycosphaerellales</taxon>
        <taxon>Mycosphaerellaceae</taxon>
        <taxon>Cercospora</taxon>
    </lineage>
</organism>
<evidence type="ECO:0000313" key="1">
    <source>
        <dbReference type="EMBL" id="KAF2212850.1"/>
    </source>
</evidence>
<gene>
    <name evidence="1" type="ORF">CERZMDRAFT_90678</name>
</gene>